<proteinExistence type="predicted"/>
<keyword evidence="3" id="KW-1185">Reference proteome</keyword>
<evidence type="ECO:0000313" key="3">
    <source>
        <dbReference type="Proteomes" id="UP000775213"/>
    </source>
</evidence>
<dbReference type="Proteomes" id="UP000775213">
    <property type="component" value="Unassembled WGS sequence"/>
</dbReference>
<dbReference type="AlphaFoldDB" id="A0AAV7FXW1"/>
<reference evidence="2 3" key="1">
    <citation type="journal article" date="2021" name="Hortic Res">
        <title>Chromosome-scale assembly of the Dendrobium chrysotoxum genome enhances the understanding of orchid evolution.</title>
        <authorList>
            <person name="Zhang Y."/>
            <person name="Zhang G.Q."/>
            <person name="Zhang D."/>
            <person name="Liu X.D."/>
            <person name="Xu X.Y."/>
            <person name="Sun W.H."/>
            <person name="Yu X."/>
            <person name="Zhu X."/>
            <person name="Wang Z.W."/>
            <person name="Zhao X."/>
            <person name="Zhong W.Y."/>
            <person name="Chen H."/>
            <person name="Yin W.L."/>
            <person name="Huang T."/>
            <person name="Niu S.C."/>
            <person name="Liu Z.J."/>
        </authorList>
    </citation>
    <scope>NUCLEOTIDE SEQUENCE [LARGE SCALE GENOMIC DNA]</scope>
    <source>
        <strain evidence="2">Lindl</strain>
    </source>
</reference>
<accession>A0AAV7FXW1</accession>
<feature type="region of interest" description="Disordered" evidence="1">
    <location>
        <begin position="41"/>
        <end position="64"/>
    </location>
</feature>
<dbReference type="EMBL" id="JAGFBR010000015">
    <property type="protein sequence ID" value="KAH0454439.1"/>
    <property type="molecule type" value="Genomic_DNA"/>
</dbReference>
<name>A0AAV7FXW1_DENCH</name>
<protein>
    <submittedName>
        <fullName evidence="2">Uncharacterized protein</fullName>
    </submittedName>
</protein>
<gene>
    <name evidence="2" type="ORF">IEQ34_016363</name>
</gene>
<organism evidence="2 3">
    <name type="scientific">Dendrobium chrysotoxum</name>
    <name type="common">Orchid</name>
    <dbReference type="NCBI Taxonomy" id="161865"/>
    <lineage>
        <taxon>Eukaryota</taxon>
        <taxon>Viridiplantae</taxon>
        <taxon>Streptophyta</taxon>
        <taxon>Embryophyta</taxon>
        <taxon>Tracheophyta</taxon>
        <taxon>Spermatophyta</taxon>
        <taxon>Magnoliopsida</taxon>
        <taxon>Liliopsida</taxon>
        <taxon>Asparagales</taxon>
        <taxon>Orchidaceae</taxon>
        <taxon>Epidendroideae</taxon>
        <taxon>Malaxideae</taxon>
        <taxon>Dendrobiinae</taxon>
        <taxon>Dendrobium</taxon>
    </lineage>
</organism>
<evidence type="ECO:0000256" key="1">
    <source>
        <dbReference type="SAM" id="MobiDB-lite"/>
    </source>
</evidence>
<comment type="caution">
    <text evidence="2">The sequence shown here is derived from an EMBL/GenBank/DDBJ whole genome shotgun (WGS) entry which is preliminary data.</text>
</comment>
<evidence type="ECO:0000313" key="2">
    <source>
        <dbReference type="EMBL" id="KAH0454439.1"/>
    </source>
</evidence>
<sequence length="64" mass="7276">MGLSLSWRTPLQTWKIEDLDSTFQWIQTLTMFKLVERKEEESLPDAFGATGDQSGGSMKRPSVL</sequence>